<dbReference type="GO" id="GO:0019867">
    <property type="term" value="C:outer membrane"/>
    <property type="evidence" value="ECO:0007669"/>
    <property type="project" value="InterPro"/>
</dbReference>
<dbReference type="Proteomes" id="UP000175616">
    <property type="component" value="Unassembled WGS sequence"/>
</dbReference>
<organism evidence="2 3">
    <name type="scientific">Acidithiobacillus caldus</name>
    <dbReference type="NCBI Taxonomy" id="33059"/>
    <lineage>
        <taxon>Bacteria</taxon>
        <taxon>Pseudomonadati</taxon>
        <taxon>Pseudomonadota</taxon>
        <taxon>Acidithiobacillia</taxon>
        <taxon>Acidithiobacillales</taxon>
        <taxon>Acidithiobacillaceae</taxon>
        <taxon>Acidithiobacillus</taxon>
    </lineage>
</organism>
<gene>
    <name evidence="2" type="ORF">BAE27_12915</name>
</gene>
<feature type="domain" description="Trimeric autotransporter adhesin YadA-like head" evidence="1">
    <location>
        <begin position="75"/>
        <end position="97"/>
    </location>
</feature>
<evidence type="ECO:0000259" key="1">
    <source>
        <dbReference type="Pfam" id="PF05658"/>
    </source>
</evidence>
<comment type="caution">
    <text evidence="2">The sequence shown here is derived from an EMBL/GenBank/DDBJ whole genome shotgun (WGS) entry which is preliminary data.</text>
</comment>
<reference evidence="2 3" key="1">
    <citation type="submission" date="2016-06" db="EMBL/GenBank/DDBJ databases">
        <title>Gene turnover analysis identifies the evolutionary adaptation of the extremophile Acidithiobacillus caldus.</title>
        <authorList>
            <person name="Zhang X."/>
        </authorList>
    </citation>
    <scope>NUCLEOTIDE SEQUENCE [LARGE SCALE GENOMIC DNA]</scope>
    <source>
        <strain evidence="2 3">DX</strain>
    </source>
</reference>
<name>A0A1E7YK81_9PROT</name>
<sequence>MIDSLGQQVQTQGGYIQQLKSAVGTINGKLLQNSAQADGALATGGGNTGDYAGAIAIGQGATITQSTGQDENTMGAVAIGDGARANADPGTAVGDGADAAGANSSAFGYDAQAYGQNAVALGAGSVANRANSVSVGNAATGLDRQITNVAPGTAPNDAATVGQVEGAMGQTRQYAAQIGAISAASIDAAAAAAAAGGRQSFALGLGYMPSGGEGVAMSYRVQLSRHLSAIGTFSGNPGGGEVQAGAGVAWGW</sequence>
<evidence type="ECO:0000313" key="2">
    <source>
        <dbReference type="EMBL" id="OFC29882.1"/>
    </source>
</evidence>
<dbReference type="InterPro" id="IPR008640">
    <property type="entry name" value="Adhesin_Head_dom"/>
</dbReference>
<accession>A0A1E7YK81</accession>
<dbReference type="InterPro" id="IPR011049">
    <property type="entry name" value="Serralysin-like_metalloprot_C"/>
</dbReference>
<dbReference type="Gene3D" id="2.150.10.10">
    <property type="entry name" value="Serralysin-like metalloprotease, C-terminal"/>
    <property type="match status" value="1"/>
</dbReference>
<feature type="domain" description="Trimeric autotransporter adhesin YadA-like head" evidence="1">
    <location>
        <begin position="99"/>
        <end position="125"/>
    </location>
</feature>
<evidence type="ECO:0000313" key="3">
    <source>
        <dbReference type="Proteomes" id="UP000175616"/>
    </source>
</evidence>
<dbReference type="EMBL" id="LZYE01000355">
    <property type="protein sequence ID" value="OFC29882.1"/>
    <property type="molecule type" value="Genomic_DNA"/>
</dbReference>
<dbReference type="SUPFAM" id="SSF101967">
    <property type="entry name" value="Adhesin YadA, collagen-binding domain"/>
    <property type="match status" value="1"/>
</dbReference>
<dbReference type="AlphaFoldDB" id="A0A1E7YK81"/>
<dbReference type="Pfam" id="PF05658">
    <property type="entry name" value="YadA_head"/>
    <property type="match status" value="2"/>
</dbReference>
<protein>
    <recommendedName>
        <fullName evidence="1">Trimeric autotransporter adhesin YadA-like head domain-containing protein</fullName>
    </recommendedName>
</protein>
<proteinExistence type="predicted"/>